<dbReference type="CDD" id="cd00780">
    <property type="entry name" value="NTF2"/>
    <property type="match status" value="1"/>
</dbReference>
<dbReference type="GO" id="GO:0005737">
    <property type="term" value="C:cytoplasm"/>
    <property type="evidence" value="ECO:0007669"/>
    <property type="project" value="UniProtKB-SubCell"/>
</dbReference>
<accession>A0A7S1ZBV8</accession>
<evidence type="ECO:0000256" key="2">
    <source>
        <dbReference type="RuleBase" id="RU369002"/>
    </source>
</evidence>
<dbReference type="InterPro" id="IPR032710">
    <property type="entry name" value="NTF2-like_dom_sf"/>
</dbReference>
<dbReference type="InterPro" id="IPR002075">
    <property type="entry name" value="NTF2_dom"/>
</dbReference>
<dbReference type="SUPFAM" id="SSF54427">
    <property type="entry name" value="NTF2-like"/>
    <property type="match status" value="1"/>
</dbReference>
<dbReference type="GO" id="GO:0005635">
    <property type="term" value="C:nuclear envelope"/>
    <property type="evidence" value="ECO:0007669"/>
    <property type="project" value="UniProtKB-ARBA"/>
</dbReference>
<dbReference type="Pfam" id="PF02136">
    <property type="entry name" value="NTF2"/>
    <property type="match status" value="1"/>
</dbReference>
<feature type="domain" description="NTF2" evidence="3">
    <location>
        <begin position="6"/>
        <end position="117"/>
    </location>
</feature>
<dbReference type="Gene3D" id="3.10.450.50">
    <property type="match status" value="1"/>
</dbReference>
<keyword evidence="1 2" id="KW-0963">Cytoplasm</keyword>
<evidence type="ECO:0000313" key="4">
    <source>
        <dbReference type="EMBL" id="CAD9334394.1"/>
    </source>
</evidence>
<dbReference type="FunFam" id="3.10.450.50:FF:000005">
    <property type="entry name" value="Nuclear transport factor 2"/>
    <property type="match status" value="1"/>
</dbReference>
<dbReference type="InterPro" id="IPR018222">
    <property type="entry name" value="Nuclear_transport_factor_2_euk"/>
</dbReference>
<reference evidence="4" key="1">
    <citation type="submission" date="2021-01" db="EMBL/GenBank/DDBJ databases">
        <authorList>
            <person name="Corre E."/>
            <person name="Pelletier E."/>
            <person name="Niang G."/>
            <person name="Scheremetjew M."/>
            <person name="Finn R."/>
            <person name="Kale V."/>
            <person name="Holt S."/>
            <person name="Cochrane G."/>
            <person name="Meng A."/>
            <person name="Brown T."/>
            <person name="Cohen L."/>
        </authorList>
    </citation>
    <scope>NUCLEOTIDE SEQUENCE</scope>
    <source>
        <strain evidence="4">Grunow 1884</strain>
    </source>
</reference>
<proteinExistence type="predicted"/>
<evidence type="ECO:0000256" key="1">
    <source>
        <dbReference type="ARBA" id="ARBA00022490"/>
    </source>
</evidence>
<dbReference type="EMBL" id="HBGO01013533">
    <property type="protein sequence ID" value="CAD9334394.1"/>
    <property type="molecule type" value="Transcribed_RNA"/>
</dbReference>
<gene>
    <name evidence="4" type="ORF">OSIN01602_LOCUS7608</name>
</gene>
<dbReference type="InterPro" id="IPR045875">
    <property type="entry name" value="NTF2"/>
</dbReference>
<evidence type="ECO:0000259" key="3">
    <source>
        <dbReference type="PROSITE" id="PS50177"/>
    </source>
</evidence>
<dbReference type="GO" id="GO:0006606">
    <property type="term" value="P:protein import into nucleus"/>
    <property type="evidence" value="ECO:0007669"/>
    <property type="project" value="UniProtKB-ARBA"/>
</dbReference>
<dbReference type="GO" id="GO:0051028">
    <property type="term" value="P:mRNA transport"/>
    <property type="evidence" value="ECO:0007669"/>
    <property type="project" value="UniProtKB-UniRule"/>
</dbReference>
<dbReference type="PANTHER" id="PTHR12612">
    <property type="entry name" value="NUCLEAR TRANSPORT FACTOR 2"/>
    <property type="match status" value="1"/>
</dbReference>
<comment type="function">
    <text evidence="2">Has a role in nuclear-cytoplasmic transport of proteins and mRNAs.</text>
</comment>
<dbReference type="PROSITE" id="PS50177">
    <property type="entry name" value="NTF2_DOMAIN"/>
    <property type="match status" value="1"/>
</dbReference>
<organism evidence="4">
    <name type="scientific">Trieres chinensis</name>
    <name type="common">Marine centric diatom</name>
    <name type="synonym">Odontella sinensis</name>
    <dbReference type="NCBI Taxonomy" id="1514140"/>
    <lineage>
        <taxon>Eukaryota</taxon>
        <taxon>Sar</taxon>
        <taxon>Stramenopiles</taxon>
        <taxon>Ochrophyta</taxon>
        <taxon>Bacillariophyta</taxon>
        <taxon>Mediophyceae</taxon>
        <taxon>Biddulphiophycidae</taxon>
        <taxon>Eupodiscales</taxon>
        <taxon>Parodontellaceae</taxon>
        <taxon>Trieres</taxon>
    </lineage>
</organism>
<name>A0A7S1ZBV8_TRICV</name>
<keyword evidence="2" id="KW-0813">Transport</keyword>
<keyword evidence="2" id="KW-0539">Nucleus</keyword>
<sequence length="121" mass="13120">MSAEEVAKAFVQHFYTTFDASADGLASLYNAQSMLTFEGQQHQGSEAIVAKLRGCGPVKHVAKSMDVQPSSSQNAILIFVTGTIQIGGDNPLHFCEMFQLVSTGPGAYYVHNDVFRLNYGL</sequence>
<dbReference type="AlphaFoldDB" id="A0A7S1ZBV8"/>
<protein>
    <recommendedName>
        <fullName evidence="2">Nuclear transport factor 2</fullName>
        <shortName evidence="2">NTF-2</shortName>
    </recommendedName>
</protein>
<comment type="subcellular location">
    <subcellularLocation>
        <location evidence="2">Cytoplasm</location>
    </subcellularLocation>
    <subcellularLocation>
        <location evidence="2">Nucleus</location>
    </subcellularLocation>
</comment>
<keyword evidence="2" id="KW-0653">Protein transport</keyword>